<sequence length="620" mass="70043">MVTAWAWAARSQQRDCSGAGLVLFRMSNQQGSIASTSAKPVKSESGKSQCIEEENFYRNCRAAYLTVFGTSLENITSKDQLCLVLQQAGRNPSRKTLGKYWTQYTKRLNFDDFCEIMKNEKLTGKNELMKAFKKLDLNNDGYITHEELYKVLTTKGEKMTHEEVKMIMDEADVNNDGKLDYNEFCKLFLATVETSQKTAVAKLEANAKIKQQQFGSLSAASPSSKSLLVASRNPETEIIPRKVESRLSSRPSSARSRRASISSAISMGATTTKSVKLMEPKAIKNWQHVWSKGCFFLEEDGGIVNHQYRLELHQTTNVFLTIRPLNLSQTEEKLSPWMNVDTALYVLRNAGGSEALEVVCATELREKEMFGWKGELRTGVYHLLPFTTGCRLRKRRKSVTRETRLVHRENGSLTLSKEFRAALSDIFEVIDLDGNGLLSFEEYNFFELRTSGEKCDSEAWAVCRENFDTKKNELTRQGFMDLNLMEANDREGDPRDLWVTLESMGYSKTLEMHEACPFVINIYAENSKLKLTPVSLEMGGSHLNSAICKSVISKGEAKAMKDYNNLVIHIYKTETQITSVIENKSETRLIVHVNNEQSKNCVSSRGLSIFAVEVAPRTTT</sequence>
<dbReference type="AlphaFoldDB" id="A0A401PI65"/>
<evidence type="ECO:0000256" key="1">
    <source>
        <dbReference type="ARBA" id="ARBA00004522"/>
    </source>
</evidence>
<dbReference type="GO" id="GO:0005509">
    <property type="term" value="F:calcium ion binding"/>
    <property type="evidence" value="ECO:0007669"/>
    <property type="project" value="InterPro"/>
</dbReference>
<evidence type="ECO:0000313" key="10">
    <source>
        <dbReference type="EMBL" id="GCB72779.1"/>
    </source>
</evidence>
<dbReference type="OMA" id="KTIDKYW"/>
<name>A0A401PI65_SCYTO</name>
<keyword evidence="7" id="KW-0966">Cell projection</keyword>
<dbReference type="OrthoDB" id="26525at2759"/>
<dbReference type="GO" id="GO:0060170">
    <property type="term" value="C:ciliary membrane"/>
    <property type="evidence" value="ECO:0007669"/>
    <property type="project" value="UniProtKB-SubCell"/>
</dbReference>
<dbReference type="PROSITE" id="PS00018">
    <property type="entry name" value="EF_HAND_1"/>
    <property type="match status" value="3"/>
</dbReference>
<feature type="non-terminal residue" evidence="10">
    <location>
        <position position="620"/>
    </location>
</feature>
<comment type="subcellular location">
    <subcellularLocation>
        <location evidence="1">Cell projection</location>
        <location evidence="1">Cilium membrane</location>
        <topology evidence="1">Peripheral membrane protein</topology>
        <orientation evidence="1">Cytoplasmic side</orientation>
    </subcellularLocation>
</comment>
<reference evidence="10 11" key="1">
    <citation type="journal article" date="2018" name="Nat. Ecol. Evol.">
        <title>Shark genomes provide insights into elasmobranch evolution and the origin of vertebrates.</title>
        <authorList>
            <person name="Hara Y"/>
            <person name="Yamaguchi K"/>
            <person name="Onimaru K"/>
            <person name="Kadota M"/>
            <person name="Koyanagi M"/>
            <person name="Keeley SD"/>
            <person name="Tatsumi K"/>
            <person name="Tanaka K"/>
            <person name="Motone F"/>
            <person name="Kageyama Y"/>
            <person name="Nozu R"/>
            <person name="Adachi N"/>
            <person name="Nishimura O"/>
            <person name="Nakagawa R"/>
            <person name="Tanegashima C"/>
            <person name="Kiyatake I"/>
            <person name="Matsumoto R"/>
            <person name="Murakumo K"/>
            <person name="Nishida K"/>
            <person name="Terakita A"/>
            <person name="Kuratani S"/>
            <person name="Sato K"/>
            <person name="Hyodo S Kuraku.S."/>
        </authorList>
    </citation>
    <scope>NUCLEOTIDE SEQUENCE [LARGE SCALE GENOMIC DNA]</scope>
</reference>
<dbReference type="InterPro" id="IPR002048">
    <property type="entry name" value="EF_hand_dom"/>
</dbReference>
<evidence type="ECO:0000313" key="11">
    <source>
        <dbReference type="Proteomes" id="UP000288216"/>
    </source>
</evidence>
<feature type="domain" description="EF-hand" evidence="9">
    <location>
        <begin position="159"/>
        <end position="194"/>
    </location>
</feature>
<dbReference type="Pfam" id="PF13202">
    <property type="entry name" value="EF-hand_5"/>
    <property type="match status" value="1"/>
</dbReference>
<keyword evidence="6" id="KW-0472">Membrane</keyword>
<dbReference type="EMBL" id="BFAA01002184">
    <property type="protein sequence ID" value="GCB72779.1"/>
    <property type="molecule type" value="Genomic_DNA"/>
</dbReference>
<dbReference type="PANTHER" id="PTHR46819">
    <property type="entry name" value="EF-HAND CALCIUM-BINDING DOMAIN-CONTAINING PROTEIN 7"/>
    <property type="match status" value="1"/>
</dbReference>
<comment type="caution">
    <text evidence="10">The sequence shown here is derived from an EMBL/GenBank/DDBJ whole genome shotgun (WGS) entry which is preliminary data.</text>
</comment>
<keyword evidence="5" id="KW-0106">Calcium</keyword>
<protein>
    <recommendedName>
        <fullName evidence="8">EF-hand calcium-binding domain-containing protein 7</fullName>
    </recommendedName>
</protein>
<gene>
    <name evidence="10" type="ORF">scyTo_0006463</name>
</gene>
<dbReference type="GO" id="GO:1903569">
    <property type="term" value="P:positive regulation of protein localization to ciliary membrane"/>
    <property type="evidence" value="ECO:0007669"/>
    <property type="project" value="TreeGrafter"/>
</dbReference>
<dbReference type="FunFam" id="1.10.238.10:FF:000193">
    <property type="entry name" value="EF-hand calcium-binding domain-containing protein 7"/>
    <property type="match status" value="1"/>
</dbReference>
<dbReference type="SMART" id="SM00054">
    <property type="entry name" value="EFh"/>
    <property type="match status" value="3"/>
</dbReference>
<keyword evidence="11" id="KW-1185">Reference proteome</keyword>
<dbReference type="InterPro" id="IPR018247">
    <property type="entry name" value="EF_Hand_1_Ca_BS"/>
</dbReference>
<evidence type="ECO:0000256" key="3">
    <source>
        <dbReference type="ARBA" id="ARBA00022723"/>
    </source>
</evidence>
<feature type="domain" description="EF-hand" evidence="9">
    <location>
        <begin position="123"/>
        <end position="158"/>
    </location>
</feature>
<evidence type="ECO:0000256" key="4">
    <source>
        <dbReference type="ARBA" id="ARBA00022737"/>
    </source>
</evidence>
<dbReference type="SUPFAM" id="SSF47473">
    <property type="entry name" value="EF-hand"/>
    <property type="match status" value="2"/>
</dbReference>
<keyword evidence="3" id="KW-0479">Metal-binding</keyword>
<dbReference type="Gene3D" id="1.10.238.10">
    <property type="entry name" value="EF-hand"/>
    <property type="match status" value="2"/>
</dbReference>
<dbReference type="InterPro" id="IPR011992">
    <property type="entry name" value="EF-hand-dom_pair"/>
</dbReference>
<dbReference type="Pfam" id="PF13499">
    <property type="entry name" value="EF-hand_7"/>
    <property type="match status" value="1"/>
</dbReference>
<dbReference type="GO" id="GO:0098797">
    <property type="term" value="C:plasma membrane protein complex"/>
    <property type="evidence" value="ECO:0007669"/>
    <property type="project" value="TreeGrafter"/>
</dbReference>
<dbReference type="PANTHER" id="PTHR46819:SF1">
    <property type="entry name" value="EF-HAND CALCIUM-BINDING DOMAIN-CONTAINING PROTEIN 7"/>
    <property type="match status" value="1"/>
</dbReference>
<accession>A0A401PI65</accession>
<dbReference type="CDD" id="cd00051">
    <property type="entry name" value="EFh"/>
    <property type="match status" value="1"/>
</dbReference>
<keyword evidence="2" id="KW-1003">Cell membrane</keyword>
<evidence type="ECO:0000256" key="5">
    <source>
        <dbReference type="ARBA" id="ARBA00022837"/>
    </source>
</evidence>
<dbReference type="STRING" id="75743.A0A401PI65"/>
<feature type="domain" description="EF-hand" evidence="9">
    <location>
        <begin position="418"/>
        <end position="453"/>
    </location>
</feature>
<evidence type="ECO:0000259" key="9">
    <source>
        <dbReference type="PROSITE" id="PS50222"/>
    </source>
</evidence>
<organism evidence="10 11">
    <name type="scientific">Scyliorhinus torazame</name>
    <name type="common">Cloudy catshark</name>
    <name type="synonym">Catulus torazame</name>
    <dbReference type="NCBI Taxonomy" id="75743"/>
    <lineage>
        <taxon>Eukaryota</taxon>
        <taxon>Metazoa</taxon>
        <taxon>Chordata</taxon>
        <taxon>Craniata</taxon>
        <taxon>Vertebrata</taxon>
        <taxon>Chondrichthyes</taxon>
        <taxon>Elasmobranchii</taxon>
        <taxon>Galeomorphii</taxon>
        <taxon>Galeoidea</taxon>
        <taxon>Carcharhiniformes</taxon>
        <taxon>Scyliorhinidae</taxon>
        <taxon>Scyliorhinus</taxon>
    </lineage>
</organism>
<keyword evidence="4" id="KW-0677">Repeat</keyword>
<dbReference type="PROSITE" id="PS50222">
    <property type="entry name" value="EF_HAND_2"/>
    <property type="match status" value="3"/>
</dbReference>
<evidence type="ECO:0000256" key="2">
    <source>
        <dbReference type="ARBA" id="ARBA00022475"/>
    </source>
</evidence>
<dbReference type="Proteomes" id="UP000288216">
    <property type="component" value="Unassembled WGS sequence"/>
</dbReference>
<dbReference type="InterPro" id="IPR052266">
    <property type="entry name" value="Miro-EF-hand_domain"/>
</dbReference>
<evidence type="ECO:0000256" key="8">
    <source>
        <dbReference type="ARBA" id="ARBA00069151"/>
    </source>
</evidence>
<evidence type="ECO:0000256" key="6">
    <source>
        <dbReference type="ARBA" id="ARBA00023136"/>
    </source>
</evidence>
<evidence type="ECO:0000256" key="7">
    <source>
        <dbReference type="ARBA" id="ARBA00023273"/>
    </source>
</evidence>
<proteinExistence type="predicted"/>